<dbReference type="InterPro" id="IPR000719">
    <property type="entry name" value="Prot_kinase_dom"/>
</dbReference>
<evidence type="ECO:0000256" key="8">
    <source>
        <dbReference type="ARBA" id="ARBA00048679"/>
    </source>
</evidence>
<feature type="binding site" evidence="9">
    <location>
        <position position="39"/>
    </location>
    <ligand>
        <name>ATP</name>
        <dbReference type="ChEBI" id="CHEBI:30616"/>
    </ligand>
</feature>
<gene>
    <name evidence="11" type="ORF">QVD17_20135</name>
</gene>
<protein>
    <recommendedName>
        <fullName evidence="1">non-specific serine/threonine protein kinase</fullName>
        <ecNumber evidence="1">2.7.11.1</ecNumber>
    </recommendedName>
</protein>
<evidence type="ECO:0000256" key="1">
    <source>
        <dbReference type="ARBA" id="ARBA00012513"/>
    </source>
</evidence>
<name>A0AAD8KR44_TARER</name>
<evidence type="ECO:0000256" key="3">
    <source>
        <dbReference type="ARBA" id="ARBA00022679"/>
    </source>
</evidence>
<comment type="caution">
    <text evidence="11">The sequence shown here is derived from an EMBL/GenBank/DDBJ whole genome shotgun (WGS) entry which is preliminary data.</text>
</comment>
<evidence type="ECO:0000259" key="10">
    <source>
        <dbReference type="PROSITE" id="PS50011"/>
    </source>
</evidence>
<dbReference type="Gene3D" id="1.10.510.10">
    <property type="entry name" value="Transferase(Phosphotransferase) domain 1"/>
    <property type="match status" value="2"/>
</dbReference>
<feature type="domain" description="Protein kinase" evidence="10">
    <location>
        <begin position="6"/>
        <end position="171"/>
    </location>
</feature>
<sequence>MGVENYHVIELVGEGSFGKVYKGRRKFTSQTVAIKVILKHGKSEQEIKDLRQEIEILRKLKHENIVQMLDSFESSQEFCVVTELAQGELSQVLEDNGCLPEDEVQKIAKQLLCDFGFARAMSNNTVALRSIKGTPLYMAPELIQAQPYNHTIDLWSLGVILRLNGAVLLAG</sequence>
<dbReference type="InterPro" id="IPR017441">
    <property type="entry name" value="Protein_kinase_ATP_BS"/>
</dbReference>
<dbReference type="PANTHER" id="PTHR22983:SF6">
    <property type="entry name" value="SERINE_THREONINE-PROTEIN KINASE 36"/>
    <property type="match status" value="1"/>
</dbReference>
<evidence type="ECO:0000256" key="5">
    <source>
        <dbReference type="ARBA" id="ARBA00022777"/>
    </source>
</evidence>
<comment type="catalytic activity">
    <reaction evidence="7">
        <text>L-threonyl-[protein] + ATP = O-phospho-L-threonyl-[protein] + ADP + H(+)</text>
        <dbReference type="Rhea" id="RHEA:46608"/>
        <dbReference type="Rhea" id="RHEA-COMP:11060"/>
        <dbReference type="Rhea" id="RHEA-COMP:11605"/>
        <dbReference type="ChEBI" id="CHEBI:15378"/>
        <dbReference type="ChEBI" id="CHEBI:30013"/>
        <dbReference type="ChEBI" id="CHEBI:30616"/>
        <dbReference type="ChEBI" id="CHEBI:61977"/>
        <dbReference type="ChEBI" id="CHEBI:456216"/>
        <dbReference type="EC" id="2.7.11.1"/>
    </reaction>
</comment>
<organism evidence="11 12">
    <name type="scientific">Tagetes erecta</name>
    <name type="common">African marigold</name>
    <dbReference type="NCBI Taxonomy" id="13708"/>
    <lineage>
        <taxon>Eukaryota</taxon>
        <taxon>Viridiplantae</taxon>
        <taxon>Streptophyta</taxon>
        <taxon>Embryophyta</taxon>
        <taxon>Tracheophyta</taxon>
        <taxon>Spermatophyta</taxon>
        <taxon>Magnoliopsida</taxon>
        <taxon>eudicotyledons</taxon>
        <taxon>Gunneridae</taxon>
        <taxon>Pentapetalae</taxon>
        <taxon>asterids</taxon>
        <taxon>campanulids</taxon>
        <taxon>Asterales</taxon>
        <taxon>Asteraceae</taxon>
        <taxon>Asteroideae</taxon>
        <taxon>Heliantheae alliance</taxon>
        <taxon>Tageteae</taxon>
        <taxon>Tagetes</taxon>
    </lineage>
</organism>
<keyword evidence="6 9" id="KW-0067">ATP-binding</keyword>
<proteinExistence type="predicted"/>
<dbReference type="PROSITE" id="PS00107">
    <property type="entry name" value="PROTEIN_KINASE_ATP"/>
    <property type="match status" value="1"/>
</dbReference>
<evidence type="ECO:0000256" key="7">
    <source>
        <dbReference type="ARBA" id="ARBA00047899"/>
    </source>
</evidence>
<dbReference type="SUPFAM" id="SSF56112">
    <property type="entry name" value="Protein kinase-like (PK-like)"/>
    <property type="match status" value="1"/>
</dbReference>
<dbReference type="GO" id="GO:0005524">
    <property type="term" value="F:ATP binding"/>
    <property type="evidence" value="ECO:0007669"/>
    <property type="project" value="UniProtKB-UniRule"/>
</dbReference>
<dbReference type="PANTHER" id="PTHR22983">
    <property type="entry name" value="PROTEIN KINASE RELATED"/>
    <property type="match status" value="1"/>
</dbReference>
<dbReference type="EC" id="2.7.11.1" evidence="1"/>
<dbReference type="FunFam" id="3.30.200.20:FF:000042">
    <property type="entry name" value="Aurora kinase A"/>
    <property type="match status" value="1"/>
</dbReference>
<dbReference type="InterPro" id="IPR011009">
    <property type="entry name" value="Kinase-like_dom_sf"/>
</dbReference>
<keyword evidence="2" id="KW-0723">Serine/threonine-protein kinase</keyword>
<dbReference type="GO" id="GO:0004674">
    <property type="term" value="F:protein serine/threonine kinase activity"/>
    <property type="evidence" value="ECO:0007669"/>
    <property type="project" value="UniProtKB-KW"/>
</dbReference>
<dbReference type="Pfam" id="PF00069">
    <property type="entry name" value="Pkinase"/>
    <property type="match status" value="1"/>
</dbReference>
<accession>A0AAD8KR44</accession>
<evidence type="ECO:0000256" key="9">
    <source>
        <dbReference type="PROSITE-ProRule" id="PRU10141"/>
    </source>
</evidence>
<evidence type="ECO:0000256" key="4">
    <source>
        <dbReference type="ARBA" id="ARBA00022741"/>
    </source>
</evidence>
<dbReference type="Proteomes" id="UP001229421">
    <property type="component" value="Unassembled WGS sequence"/>
</dbReference>
<dbReference type="AlphaFoldDB" id="A0AAD8KR44"/>
<keyword evidence="5" id="KW-0418">Kinase</keyword>
<dbReference type="EMBL" id="JAUHHV010000005">
    <property type="protein sequence ID" value="KAK1424797.1"/>
    <property type="molecule type" value="Genomic_DNA"/>
</dbReference>
<dbReference type="PROSITE" id="PS50011">
    <property type="entry name" value="PROTEIN_KINASE_DOM"/>
    <property type="match status" value="1"/>
</dbReference>
<keyword evidence="12" id="KW-1185">Reference proteome</keyword>
<keyword evidence="4 9" id="KW-0547">Nucleotide-binding</keyword>
<keyword evidence="3" id="KW-0808">Transferase</keyword>
<comment type="catalytic activity">
    <reaction evidence="8">
        <text>L-seryl-[protein] + ATP = O-phospho-L-seryl-[protein] + ADP + H(+)</text>
        <dbReference type="Rhea" id="RHEA:17989"/>
        <dbReference type="Rhea" id="RHEA-COMP:9863"/>
        <dbReference type="Rhea" id="RHEA-COMP:11604"/>
        <dbReference type="ChEBI" id="CHEBI:15378"/>
        <dbReference type="ChEBI" id="CHEBI:29999"/>
        <dbReference type="ChEBI" id="CHEBI:30616"/>
        <dbReference type="ChEBI" id="CHEBI:83421"/>
        <dbReference type="ChEBI" id="CHEBI:456216"/>
        <dbReference type="EC" id="2.7.11.1"/>
    </reaction>
</comment>
<evidence type="ECO:0000313" key="12">
    <source>
        <dbReference type="Proteomes" id="UP001229421"/>
    </source>
</evidence>
<reference evidence="11" key="1">
    <citation type="journal article" date="2023" name="bioRxiv">
        <title>Improved chromosome-level genome assembly for marigold (Tagetes erecta).</title>
        <authorList>
            <person name="Jiang F."/>
            <person name="Yuan L."/>
            <person name="Wang S."/>
            <person name="Wang H."/>
            <person name="Xu D."/>
            <person name="Wang A."/>
            <person name="Fan W."/>
        </authorList>
    </citation>
    <scope>NUCLEOTIDE SEQUENCE</scope>
    <source>
        <strain evidence="11">WSJ</strain>
        <tissue evidence="11">Leaf</tissue>
    </source>
</reference>
<evidence type="ECO:0000256" key="6">
    <source>
        <dbReference type="ARBA" id="ARBA00022840"/>
    </source>
</evidence>
<evidence type="ECO:0000256" key="2">
    <source>
        <dbReference type="ARBA" id="ARBA00022527"/>
    </source>
</evidence>
<dbReference type="GO" id="GO:0005737">
    <property type="term" value="C:cytoplasm"/>
    <property type="evidence" value="ECO:0007669"/>
    <property type="project" value="TreeGrafter"/>
</dbReference>
<evidence type="ECO:0000313" key="11">
    <source>
        <dbReference type="EMBL" id="KAK1424797.1"/>
    </source>
</evidence>